<gene>
    <name evidence="1" type="ORF">A3A02_04660</name>
</gene>
<accession>A0A1G1YIB1</accession>
<sequence length="129" mass="14947">MDNQNNHQEPTFHNLLDSVKNLTIDTEQKFSDVLSAVNNFSTHTDQQFNKMNQRFDKVENRLDKVESTMVTKDYLDDKLSDLRGDLVILMRKEDTKLTALVSLMEKKQLLTSEEAGKIITMEPFARNPI</sequence>
<dbReference type="SUPFAM" id="SSF58064">
    <property type="entry name" value="Influenza hemagglutinin (stalk)"/>
    <property type="match status" value="1"/>
</dbReference>
<proteinExistence type="predicted"/>
<reference evidence="1 2" key="1">
    <citation type="journal article" date="2016" name="Nat. Commun.">
        <title>Thousands of microbial genomes shed light on interconnected biogeochemical processes in an aquifer system.</title>
        <authorList>
            <person name="Anantharaman K."/>
            <person name="Brown C.T."/>
            <person name="Hug L.A."/>
            <person name="Sharon I."/>
            <person name="Castelle C.J."/>
            <person name="Probst A.J."/>
            <person name="Thomas B.C."/>
            <person name="Singh A."/>
            <person name="Wilkins M.J."/>
            <person name="Karaoz U."/>
            <person name="Brodie E.L."/>
            <person name="Williams K.H."/>
            <person name="Hubbard S.S."/>
            <person name="Banfield J.F."/>
        </authorList>
    </citation>
    <scope>NUCLEOTIDE SEQUENCE [LARGE SCALE GENOMIC DNA]</scope>
</reference>
<name>A0A1G1YIB1_9BACT</name>
<evidence type="ECO:0000313" key="1">
    <source>
        <dbReference type="EMBL" id="OGY51450.1"/>
    </source>
</evidence>
<dbReference type="EMBL" id="MHIM01000036">
    <property type="protein sequence ID" value="OGY51450.1"/>
    <property type="molecule type" value="Genomic_DNA"/>
</dbReference>
<organism evidence="1 2">
    <name type="scientific">Candidatus Buchananbacteria bacterium RIFCSPLOWO2_01_FULL_39_33</name>
    <dbReference type="NCBI Taxonomy" id="1797543"/>
    <lineage>
        <taxon>Bacteria</taxon>
        <taxon>Candidatus Buchananiibacteriota</taxon>
    </lineage>
</organism>
<protein>
    <submittedName>
        <fullName evidence="1">Uncharacterized protein</fullName>
    </submittedName>
</protein>
<comment type="caution">
    <text evidence="1">The sequence shown here is derived from an EMBL/GenBank/DDBJ whole genome shotgun (WGS) entry which is preliminary data.</text>
</comment>
<dbReference type="AlphaFoldDB" id="A0A1G1YIB1"/>
<dbReference type="Proteomes" id="UP000177376">
    <property type="component" value="Unassembled WGS sequence"/>
</dbReference>
<evidence type="ECO:0000313" key="2">
    <source>
        <dbReference type="Proteomes" id="UP000177376"/>
    </source>
</evidence>
<dbReference type="Gene3D" id="3.90.20.10">
    <property type="match status" value="1"/>
</dbReference>